<dbReference type="GO" id="GO:0016020">
    <property type="term" value="C:membrane"/>
    <property type="evidence" value="ECO:0007669"/>
    <property type="project" value="UniProtKB-SubCell"/>
</dbReference>
<dbReference type="EMBL" id="MBEE01000007">
    <property type="protein sequence ID" value="OCB64110.1"/>
    <property type="molecule type" value="Genomic_DNA"/>
</dbReference>
<evidence type="ECO:0000256" key="11">
    <source>
        <dbReference type="SAM" id="Phobius"/>
    </source>
</evidence>
<evidence type="ECO:0000256" key="5">
    <source>
        <dbReference type="ARBA" id="ARBA00022692"/>
    </source>
</evidence>
<evidence type="ECO:0000259" key="12">
    <source>
        <dbReference type="Pfam" id="PF00999"/>
    </source>
</evidence>
<dbReference type="PANTHER" id="PTHR43562:SF3">
    <property type="entry name" value="SODIUM ION_PROTON EXCHANGER (EUROFUNG)"/>
    <property type="match status" value="1"/>
</dbReference>
<evidence type="ECO:0000256" key="8">
    <source>
        <dbReference type="ARBA" id="ARBA00023065"/>
    </source>
</evidence>
<comment type="caution">
    <text evidence="13">The sequence shown here is derived from an EMBL/GenBank/DDBJ whole genome shotgun (WGS) entry which is preliminary data.</text>
</comment>
<protein>
    <submittedName>
        <fullName evidence="13">Sodium:proton antiporter</fullName>
    </submittedName>
</protein>
<feature type="transmembrane region" description="Helical" evidence="11">
    <location>
        <begin position="306"/>
        <end position="325"/>
    </location>
</feature>
<dbReference type="AlphaFoldDB" id="A0A1B9DF72"/>
<reference evidence="13 14" key="1">
    <citation type="submission" date="2016-06" db="EMBL/GenBank/DDBJ databases">
        <authorList>
            <person name="Kjaerup R.B."/>
            <person name="Dalgaard T.S."/>
            <person name="Juul-Madsen H.R."/>
        </authorList>
    </citation>
    <scope>NUCLEOTIDE SEQUENCE [LARGE SCALE GENOMIC DNA]</scope>
    <source>
        <strain evidence="13 14">E3012</strain>
    </source>
</reference>
<keyword evidence="8" id="KW-0406">Ion transport</keyword>
<keyword evidence="9 11" id="KW-0472">Membrane</keyword>
<evidence type="ECO:0000313" key="13">
    <source>
        <dbReference type="EMBL" id="OCB64110.1"/>
    </source>
</evidence>
<dbReference type="Pfam" id="PF00999">
    <property type="entry name" value="Na_H_Exchanger"/>
    <property type="match status" value="1"/>
</dbReference>
<feature type="transmembrane region" description="Helical" evidence="11">
    <location>
        <begin position="159"/>
        <end position="180"/>
    </location>
</feature>
<dbReference type="InterPro" id="IPR038770">
    <property type="entry name" value="Na+/solute_symporter_sf"/>
</dbReference>
<dbReference type="PANTHER" id="PTHR43562">
    <property type="entry name" value="NAPA-TYPE SODIUM/HYDROGEN ANTIPORTER"/>
    <property type="match status" value="1"/>
</dbReference>
<keyword evidence="5 11" id="KW-0812">Transmembrane</keyword>
<feature type="domain" description="Cation/H+ exchanger transmembrane" evidence="12">
    <location>
        <begin position="36"/>
        <end position="374"/>
    </location>
</feature>
<evidence type="ECO:0000256" key="4">
    <source>
        <dbReference type="ARBA" id="ARBA00022449"/>
    </source>
</evidence>
<evidence type="ECO:0000256" key="7">
    <source>
        <dbReference type="ARBA" id="ARBA00023053"/>
    </source>
</evidence>
<feature type="transmembrane region" description="Helical" evidence="11">
    <location>
        <begin position="363"/>
        <end position="384"/>
    </location>
</feature>
<keyword evidence="10" id="KW-0739">Sodium transport</keyword>
<evidence type="ECO:0000313" key="14">
    <source>
        <dbReference type="Proteomes" id="UP000092683"/>
    </source>
</evidence>
<feature type="transmembrane region" description="Helical" evidence="11">
    <location>
        <begin position="186"/>
        <end position="206"/>
    </location>
</feature>
<sequence>MSSCRRAGTADVSGFGFHTLALLTAIGLAGPLLAALPGLRIPVIIGELAAGLVVGRTGFNVVDVTNPTFQLLANVGFALVMFVVGTHVPVGAGALRSSLPQALARAALAGAVAAALGAGLAAAFGTGHAAMYAVLMASSSAALALPVMDSLRLRGPQVIAVTAQIAVADAASIVLLPLVIDLQRAPSAALGALAVAGCAVVLFVVLRQSDAKSWRRRMHVYSENHRFALELRTNLVVLFALAALAVSTHVSVMLAGFAVGLVVGMVGEPRRLARQLFGITEGFFSPLFFVWLGASLQVRELGAHPKLILLGAGLGFGAVLAHCAGRLLGQPLSLAVLSAAQLGVPVAAATIGTEEHLLVAGEASALMFGALLTIAATSAAGVLASRRQVTNGPSAAGPPHPPKHD</sequence>
<evidence type="ECO:0000256" key="2">
    <source>
        <dbReference type="ARBA" id="ARBA00005551"/>
    </source>
</evidence>
<dbReference type="Proteomes" id="UP000092683">
    <property type="component" value="Unassembled WGS sequence"/>
</dbReference>
<dbReference type="Gene3D" id="1.20.1530.20">
    <property type="match status" value="1"/>
</dbReference>
<feature type="transmembrane region" description="Helical" evidence="11">
    <location>
        <begin position="227"/>
        <end position="246"/>
    </location>
</feature>
<comment type="subcellular location">
    <subcellularLocation>
        <location evidence="1">Membrane</location>
        <topology evidence="1">Multi-pass membrane protein</topology>
    </subcellularLocation>
</comment>
<keyword evidence="6 11" id="KW-1133">Transmembrane helix</keyword>
<dbReference type="InterPro" id="IPR006153">
    <property type="entry name" value="Cation/H_exchanger_TM"/>
</dbReference>
<feature type="transmembrane region" description="Helical" evidence="11">
    <location>
        <begin position="129"/>
        <end position="147"/>
    </location>
</feature>
<comment type="similarity">
    <text evidence="2">Belongs to the monovalent cation:proton antiporter 2 (CPA2) transporter (TC 2.A.37) family.</text>
</comment>
<dbReference type="GO" id="GO:0015297">
    <property type="term" value="F:antiporter activity"/>
    <property type="evidence" value="ECO:0007669"/>
    <property type="project" value="UniProtKB-KW"/>
</dbReference>
<evidence type="ECO:0000256" key="10">
    <source>
        <dbReference type="ARBA" id="ARBA00023201"/>
    </source>
</evidence>
<proteinExistence type="inferred from homology"/>
<keyword evidence="3" id="KW-0813">Transport</keyword>
<dbReference type="OrthoDB" id="4413712at2"/>
<feature type="transmembrane region" description="Helical" evidence="11">
    <location>
        <begin position="71"/>
        <end position="90"/>
    </location>
</feature>
<evidence type="ECO:0000256" key="3">
    <source>
        <dbReference type="ARBA" id="ARBA00022448"/>
    </source>
</evidence>
<keyword evidence="4" id="KW-0050">Antiport</keyword>
<keyword evidence="7" id="KW-0915">Sodium</keyword>
<organism evidence="13 14">
    <name type="scientific">Mycobacterium malmoense</name>
    <dbReference type="NCBI Taxonomy" id="1780"/>
    <lineage>
        <taxon>Bacteria</taxon>
        <taxon>Bacillati</taxon>
        <taxon>Actinomycetota</taxon>
        <taxon>Actinomycetes</taxon>
        <taxon>Mycobacteriales</taxon>
        <taxon>Mycobacteriaceae</taxon>
        <taxon>Mycobacterium</taxon>
    </lineage>
</organism>
<evidence type="ECO:0000256" key="1">
    <source>
        <dbReference type="ARBA" id="ARBA00004141"/>
    </source>
</evidence>
<dbReference type="GO" id="GO:1902600">
    <property type="term" value="P:proton transmembrane transport"/>
    <property type="evidence" value="ECO:0007669"/>
    <property type="project" value="InterPro"/>
</dbReference>
<feature type="transmembrane region" description="Helical" evidence="11">
    <location>
        <begin position="15"/>
        <end position="34"/>
    </location>
</feature>
<evidence type="ECO:0000256" key="9">
    <source>
        <dbReference type="ARBA" id="ARBA00023136"/>
    </source>
</evidence>
<feature type="transmembrane region" description="Helical" evidence="11">
    <location>
        <begin position="102"/>
        <end position="123"/>
    </location>
</feature>
<gene>
    <name evidence="13" type="ORF">A5677_09705</name>
</gene>
<accession>A0A1B9DF72</accession>
<feature type="transmembrane region" description="Helical" evidence="11">
    <location>
        <begin position="276"/>
        <end position="294"/>
    </location>
</feature>
<dbReference type="GO" id="GO:0006814">
    <property type="term" value="P:sodium ion transport"/>
    <property type="evidence" value="ECO:0007669"/>
    <property type="project" value="UniProtKB-KW"/>
</dbReference>
<evidence type="ECO:0000256" key="6">
    <source>
        <dbReference type="ARBA" id="ARBA00022989"/>
    </source>
</evidence>
<name>A0A1B9DF72_MYCMA</name>